<dbReference type="GO" id="GO:0005737">
    <property type="term" value="C:cytoplasm"/>
    <property type="evidence" value="ECO:0007669"/>
    <property type="project" value="TreeGrafter"/>
</dbReference>
<dbReference type="KEGG" id="spaa:SPAPADRAFT_52945"/>
<name>G3AV41_SPAPN</name>
<dbReference type="SUPFAM" id="SSF56112">
    <property type="entry name" value="Protein kinase-like (PK-like)"/>
    <property type="match status" value="1"/>
</dbReference>
<sequence>MTNIDTMIPSPSLDGAQTEGVSDYENDSSYCFIVNQKLHCIPLHKISNPTNLNVEPPEDQKQIQIQHGTASIHQVDVADFTPNKLYLKNRNLLYSLNNPSSVSDIENDTPTNNNSNNNNNNNTPALATPDLVIPSTASSTYSRSPSPAEVETDSSSAAIYLPKLIIDLKDNLENNFTQLKHLLVKIFPSWSDINQITVKQLTGGITNMLLSCEYKKSQPVLVRVYGQGTNLIIDRHREFVSHLMLNSIGLAPPVYARFKNGLVYGYLEGRSLEPAELAKDWVYPLIGQQLGNLHRTLDYRLIDEGVQKIRTLRKRRKSSAANDKKRYISNIWELLEEWIDIIPINPLLIESFNTHLDVEVTPENLKDVIHQELSWMRRHLENCGSPNVASHCDLLSGNVIIPENHSHEPCITIPPINENPIKFIDYEYMLPAPRGFDIANHFAEWQGFNCDRSAIPNPSIDNPVMTHWVRAYLDDMQASNEQVGAVIDEIKLFYGMPGFYWGIWGMIQSELSLIEFDYAEYASLRLGEYWDWKKEFVS</sequence>
<dbReference type="RefSeq" id="XP_007377881.1">
    <property type="nucleotide sequence ID" value="XM_007377819.1"/>
</dbReference>
<dbReference type="OMA" id="FALIPKY"/>
<comment type="pathway">
    <text evidence="1">Phospholipid metabolism; phosphatidylethanolamine biosynthesis; phosphatidylethanolamine from ethanolamine: step 1/3.</text>
</comment>
<dbReference type="Gene3D" id="3.90.1200.10">
    <property type="match status" value="1"/>
</dbReference>
<dbReference type="eggNOG" id="KOG4720">
    <property type="taxonomic scope" value="Eukaryota"/>
</dbReference>
<dbReference type="InterPro" id="IPR011009">
    <property type="entry name" value="Kinase-like_dom_sf"/>
</dbReference>
<dbReference type="GO" id="GO:0004305">
    <property type="term" value="F:ethanolamine kinase activity"/>
    <property type="evidence" value="ECO:0007669"/>
    <property type="project" value="UniProtKB-EC"/>
</dbReference>
<feature type="region of interest" description="Disordered" evidence="4">
    <location>
        <begin position="103"/>
        <end position="130"/>
    </location>
</feature>
<dbReference type="Pfam" id="PF01633">
    <property type="entry name" value="Choline_kinase"/>
    <property type="match status" value="1"/>
</dbReference>
<organism evidence="6">
    <name type="scientific">Spathaspora passalidarum (strain NRRL Y-27907 / 11-Y1)</name>
    <dbReference type="NCBI Taxonomy" id="619300"/>
    <lineage>
        <taxon>Eukaryota</taxon>
        <taxon>Fungi</taxon>
        <taxon>Dikarya</taxon>
        <taxon>Ascomycota</taxon>
        <taxon>Saccharomycotina</taxon>
        <taxon>Pichiomycetes</taxon>
        <taxon>Debaryomycetaceae</taxon>
        <taxon>Spathaspora</taxon>
    </lineage>
</organism>
<dbReference type="OrthoDB" id="10267235at2759"/>
<proteinExistence type="inferred from homology"/>
<accession>G3AV41</accession>
<feature type="region of interest" description="Disordered" evidence="4">
    <location>
        <begin position="1"/>
        <end position="21"/>
    </location>
</feature>
<comment type="similarity">
    <text evidence="2">Belongs to the choline/ethanolamine kinase family.</text>
</comment>
<evidence type="ECO:0000313" key="5">
    <source>
        <dbReference type="EMBL" id="EGW30115.1"/>
    </source>
</evidence>
<evidence type="ECO:0000256" key="2">
    <source>
        <dbReference type="ARBA" id="ARBA00038211"/>
    </source>
</evidence>
<dbReference type="EC" id="2.7.1.82" evidence="3"/>
<evidence type="ECO:0000256" key="1">
    <source>
        <dbReference type="ARBA" id="ARBA00037883"/>
    </source>
</evidence>
<dbReference type="STRING" id="619300.G3AV41"/>
<dbReference type="PANTHER" id="PTHR22603:SF66">
    <property type="entry name" value="ETHANOLAMINE KINASE"/>
    <property type="match status" value="1"/>
</dbReference>
<dbReference type="GO" id="GO:0006646">
    <property type="term" value="P:phosphatidylethanolamine biosynthetic process"/>
    <property type="evidence" value="ECO:0007669"/>
    <property type="project" value="TreeGrafter"/>
</dbReference>
<dbReference type="CDD" id="cd05157">
    <property type="entry name" value="ETNK_euk"/>
    <property type="match status" value="1"/>
</dbReference>
<dbReference type="AlphaFoldDB" id="G3AV41"/>
<dbReference type="Gene3D" id="3.30.200.20">
    <property type="entry name" value="Phosphorylase Kinase, domain 1"/>
    <property type="match status" value="1"/>
</dbReference>
<evidence type="ECO:0000256" key="4">
    <source>
        <dbReference type="SAM" id="MobiDB-lite"/>
    </source>
</evidence>
<dbReference type="Proteomes" id="UP000000709">
    <property type="component" value="Unassembled WGS sequence"/>
</dbReference>
<dbReference type="EMBL" id="GL996506">
    <property type="protein sequence ID" value="EGW30115.1"/>
    <property type="molecule type" value="Genomic_DNA"/>
</dbReference>
<dbReference type="HOGENOM" id="CLU_012712_1_2_1"/>
<dbReference type="InParanoid" id="G3AV41"/>
<protein>
    <recommendedName>
        <fullName evidence="3">ethanolamine kinase</fullName>
        <ecNumber evidence="3">2.7.1.82</ecNumber>
    </recommendedName>
</protein>
<dbReference type="GeneID" id="18871740"/>
<keyword evidence="6" id="KW-1185">Reference proteome</keyword>
<gene>
    <name evidence="5" type="ORF">SPAPADRAFT_52945</name>
</gene>
<reference evidence="5 6" key="1">
    <citation type="journal article" date="2011" name="Proc. Natl. Acad. Sci. U.S.A.">
        <title>Comparative genomics of xylose-fermenting fungi for enhanced biofuel production.</title>
        <authorList>
            <person name="Wohlbach D.J."/>
            <person name="Kuo A."/>
            <person name="Sato T.K."/>
            <person name="Potts K.M."/>
            <person name="Salamov A.A."/>
            <person name="LaButti K.M."/>
            <person name="Sun H."/>
            <person name="Clum A."/>
            <person name="Pangilinan J.L."/>
            <person name="Lindquist E.A."/>
            <person name="Lucas S."/>
            <person name="Lapidus A."/>
            <person name="Jin M."/>
            <person name="Gunawan C."/>
            <person name="Balan V."/>
            <person name="Dale B.E."/>
            <person name="Jeffries T.W."/>
            <person name="Zinkel R."/>
            <person name="Barry K.W."/>
            <person name="Grigoriev I.V."/>
            <person name="Gasch A.P."/>
        </authorList>
    </citation>
    <scope>NUCLEOTIDE SEQUENCE [LARGE SCALE GENOMIC DNA]</scope>
    <source>
        <strain evidence="6">NRRL Y-27907 / 11-Y1</strain>
    </source>
</reference>
<evidence type="ECO:0000313" key="6">
    <source>
        <dbReference type="Proteomes" id="UP000000709"/>
    </source>
</evidence>
<feature type="compositionally biased region" description="Low complexity" evidence="4">
    <location>
        <begin position="112"/>
        <end position="122"/>
    </location>
</feature>
<evidence type="ECO:0000256" key="3">
    <source>
        <dbReference type="ARBA" id="ARBA00038874"/>
    </source>
</evidence>
<dbReference type="PANTHER" id="PTHR22603">
    <property type="entry name" value="CHOLINE/ETHANOALAMINE KINASE"/>
    <property type="match status" value="1"/>
</dbReference>